<feature type="domain" description="TIR" evidence="2">
    <location>
        <begin position="1"/>
        <end position="143"/>
    </location>
</feature>
<feature type="region of interest" description="Disordered" evidence="1">
    <location>
        <begin position="146"/>
        <end position="200"/>
    </location>
</feature>
<comment type="caution">
    <text evidence="3">The sequence shown here is derived from an EMBL/GenBank/DDBJ whole genome shotgun (WGS) entry which is preliminary data.</text>
</comment>
<dbReference type="SUPFAM" id="SSF52200">
    <property type="entry name" value="Toll/Interleukin receptor TIR domain"/>
    <property type="match status" value="1"/>
</dbReference>
<dbReference type="EMBL" id="BAAAPE010000008">
    <property type="protein sequence ID" value="GAA2077045.1"/>
    <property type="molecule type" value="Genomic_DNA"/>
</dbReference>
<feature type="compositionally biased region" description="Low complexity" evidence="1">
    <location>
        <begin position="176"/>
        <end position="194"/>
    </location>
</feature>
<name>A0ABN2VYH4_9ACTN</name>
<dbReference type="Gene3D" id="3.40.50.10140">
    <property type="entry name" value="Toll/interleukin-1 receptor homology (TIR) domain"/>
    <property type="match status" value="1"/>
</dbReference>
<sequence length="200" mass="21544">MWDVFFSYSRGDAERVRALVDALRTAGLKVFTDEAGVAGFAAISRTIRAELARSRALLAFYSLGYPERQACQWELTAAYLAGLREGDPRRRVMVVNPERGTGHIHPVELRDARAWPWPHTGGAGRAPADGAVRAFVADVRAHLERVPGPMPLEPDGADGRADGAPPWLLDPPPSAPASSWGGCPNCGGCTAGCTRTRRRS</sequence>
<reference evidence="3 4" key="1">
    <citation type="journal article" date="2019" name="Int. J. Syst. Evol. Microbiol.">
        <title>The Global Catalogue of Microorganisms (GCM) 10K type strain sequencing project: providing services to taxonomists for standard genome sequencing and annotation.</title>
        <authorList>
            <consortium name="The Broad Institute Genomics Platform"/>
            <consortium name="The Broad Institute Genome Sequencing Center for Infectious Disease"/>
            <person name="Wu L."/>
            <person name="Ma J."/>
        </authorList>
    </citation>
    <scope>NUCLEOTIDE SEQUENCE [LARGE SCALE GENOMIC DNA]</scope>
    <source>
        <strain evidence="3 4">JCM 15478</strain>
    </source>
</reference>
<protein>
    <recommendedName>
        <fullName evidence="2">TIR domain-containing protein</fullName>
    </recommendedName>
</protein>
<accession>A0ABN2VYH4</accession>
<dbReference type="PROSITE" id="PS50104">
    <property type="entry name" value="TIR"/>
    <property type="match status" value="1"/>
</dbReference>
<dbReference type="Proteomes" id="UP001500016">
    <property type="component" value="Unassembled WGS sequence"/>
</dbReference>
<organism evidence="3 4">
    <name type="scientific">Streptomyces albiaxialis</name>
    <dbReference type="NCBI Taxonomy" id="329523"/>
    <lineage>
        <taxon>Bacteria</taxon>
        <taxon>Bacillati</taxon>
        <taxon>Actinomycetota</taxon>
        <taxon>Actinomycetes</taxon>
        <taxon>Kitasatosporales</taxon>
        <taxon>Streptomycetaceae</taxon>
        <taxon>Streptomyces</taxon>
    </lineage>
</organism>
<dbReference type="InterPro" id="IPR035897">
    <property type="entry name" value="Toll_tir_struct_dom_sf"/>
</dbReference>
<dbReference type="RefSeq" id="WP_344528681.1">
    <property type="nucleotide sequence ID" value="NZ_BAAAPE010000008.1"/>
</dbReference>
<dbReference type="InterPro" id="IPR000157">
    <property type="entry name" value="TIR_dom"/>
</dbReference>
<evidence type="ECO:0000256" key="1">
    <source>
        <dbReference type="SAM" id="MobiDB-lite"/>
    </source>
</evidence>
<keyword evidence="4" id="KW-1185">Reference proteome</keyword>
<gene>
    <name evidence="3" type="ORF">GCM10009801_32880</name>
</gene>
<dbReference type="Pfam" id="PF13676">
    <property type="entry name" value="TIR_2"/>
    <property type="match status" value="1"/>
</dbReference>
<evidence type="ECO:0000313" key="3">
    <source>
        <dbReference type="EMBL" id="GAA2077045.1"/>
    </source>
</evidence>
<proteinExistence type="predicted"/>
<evidence type="ECO:0000259" key="2">
    <source>
        <dbReference type="PROSITE" id="PS50104"/>
    </source>
</evidence>
<evidence type="ECO:0000313" key="4">
    <source>
        <dbReference type="Proteomes" id="UP001500016"/>
    </source>
</evidence>